<keyword evidence="6 9" id="KW-1133">Transmembrane helix</keyword>
<keyword evidence="4 9" id="KW-0812">Transmembrane</keyword>
<dbReference type="KEGG" id="sep:SE_0698"/>
<evidence type="ECO:0000256" key="1">
    <source>
        <dbReference type="ARBA" id="ARBA00004141"/>
    </source>
</evidence>
<evidence type="ECO:0000256" key="3">
    <source>
        <dbReference type="ARBA" id="ARBA00022448"/>
    </source>
</evidence>
<reference evidence="11 12" key="1">
    <citation type="journal article" date="2003" name="Mol. Microbiol.">
        <title>Genome-based analysis of virulence genes in a non-biofilm-forming Staphylococcus epidermidis strain (ATCC 12228).</title>
        <authorList>
            <person name="Zhang Y.Q."/>
            <person name="Ren S.X."/>
            <person name="Li H.L."/>
            <person name="Wang Y.X."/>
            <person name="Fu G."/>
            <person name="Yang J."/>
            <person name="Qin Z.Q."/>
            <person name="Miao Y.G."/>
            <person name="Wang W.Y."/>
            <person name="Chen R.S."/>
            <person name="Shen Y."/>
            <person name="Chen Z."/>
            <person name="Yuan Z.H."/>
            <person name="Zhao G.P."/>
            <person name="Qu D."/>
            <person name="Danchin A."/>
            <person name="Wen Y.M."/>
        </authorList>
    </citation>
    <scope>NUCLEOTIDE SEQUENCE [LARGE SCALE GENOMIC DNA]</scope>
    <source>
        <strain evidence="12">ATCC 12228 / FDA PCI 1200</strain>
    </source>
</reference>
<comment type="subunit">
    <text evidence="9">Homodimer.</text>
</comment>
<keyword evidence="3 9" id="KW-0813">Transport</keyword>
<evidence type="ECO:0000259" key="10">
    <source>
        <dbReference type="PROSITE" id="PS51371"/>
    </source>
</evidence>
<feature type="domain" description="CBS" evidence="10">
    <location>
        <begin position="149"/>
        <end position="212"/>
    </location>
</feature>
<organism evidence="11 12">
    <name type="scientific">Staphylococcus epidermidis (strain ATCC 12228 / FDA PCI 1200)</name>
    <dbReference type="NCBI Taxonomy" id="176280"/>
    <lineage>
        <taxon>Bacteria</taxon>
        <taxon>Bacillati</taxon>
        <taxon>Bacillota</taxon>
        <taxon>Bacilli</taxon>
        <taxon>Bacillales</taxon>
        <taxon>Staphylococcaceae</taxon>
        <taxon>Staphylococcus</taxon>
    </lineage>
</organism>
<dbReference type="AlphaFoldDB" id="A0A0H2VFK6"/>
<dbReference type="CDD" id="cd04606">
    <property type="entry name" value="CBS_pair_Mg_transporter"/>
    <property type="match status" value="1"/>
</dbReference>
<dbReference type="PROSITE" id="PS51371">
    <property type="entry name" value="CBS"/>
    <property type="match status" value="2"/>
</dbReference>
<protein>
    <recommendedName>
        <fullName evidence="9">Magnesium transporter MgtE</fullName>
    </recommendedName>
</protein>
<evidence type="ECO:0000256" key="4">
    <source>
        <dbReference type="ARBA" id="ARBA00022692"/>
    </source>
</evidence>
<dbReference type="InterPro" id="IPR006669">
    <property type="entry name" value="MgtE_transporter"/>
</dbReference>
<dbReference type="InterPro" id="IPR006668">
    <property type="entry name" value="Mg_transptr_MgtE_intracell_dom"/>
</dbReference>
<dbReference type="GO" id="GO:0005886">
    <property type="term" value="C:plasma membrane"/>
    <property type="evidence" value="ECO:0007669"/>
    <property type="project" value="UniProtKB-SubCell"/>
</dbReference>
<evidence type="ECO:0000256" key="5">
    <source>
        <dbReference type="ARBA" id="ARBA00022842"/>
    </source>
</evidence>
<dbReference type="Gene3D" id="3.10.580.10">
    <property type="entry name" value="CBS-domain"/>
    <property type="match status" value="1"/>
</dbReference>
<evidence type="ECO:0000256" key="2">
    <source>
        <dbReference type="ARBA" id="ARBA00009749"/>
    </source>
</evidence>
<evidence type="ECO:0000256" key="8">
    <source>
        <dbReference type="PROSITE-ProRule" id="PRU00703"/>
    </source>
</evidence>
<keyword evidence="5 9" id="KW-0460">Magnesium</keyword>
<dbReference type="InterPro" id="IPR006667">
    <property type="entry name" value="SLC41_membr_dom"/>
</dbReference>
<evidence type="ECO:0000313" key="12">
    <source>
        <dbReference type="Proteomes" id="UP000001411"/>
    </source>
</evidence>
<dbReference type="PANTHER" id="PTHR43773">
    <property type="entry name" value="MAGNESIUM TRANSPORTER MGTE"/>
    <property type="match status" value="1"/>
</dbReference>
<comment type="caution">
    <text evidence="9">Lacks conserved residue(s) required for the propagation of feature annotation.</text>
</comment>
<dbReference type="PATRIC" id="fig|176280.10.peg.672"/>
<dbReference type="Gene3D" id="1.25.60.10">
    <property type="entry name" value="MgtE N-terminal domain-like"/>
    <property type="match status" value="1"/>
</dbReference>
<feature type="transmembrane region" description="Helical" evidence="9">
    <location>
        <begin position="295"/>
        <end position="315"/>
    </location>
</feature>
<dbReference type="SUPFAM" id="SSF161093">
    <property type="entry name" value="MgtE membrane domain-like"/>
    <property type="match status" value="1"/>
</dbReference>
<dbReference type="PANTHER" id="PTHR43773:SF1">
    <property type="entry name" value="MAGNESIUM TRANSPORTER MGTE"/>
    <property type="match status" value="1"/>
</dbReference>
<dbReference type="Gene3D" id="1.10.357.20">
    <property type="entry name" value="SLC41 divalent cation transporters, integral membrane domain"/>
    <property type="match status" value="1"/>
</dbReference>
<dbReference type="HOGENOM" id="CLU_037408_1_1_9"/>
<dbReference type="EMBL" id="AE015929">
    <property type="protein sequence ID" value="AAO04295.1"/>
    <property type="molecule type" value="Genomic_DNA"/>
</dbReference>
<keyword evidence="9" id="KW-1003">Cell membrane</keyword>
<feature type="transmembrane region" description="Helical" evidence="9">
    <location>
        <begin position="321"/>
        <end position="348"/>
    </location>
</feature>
<evidence type="ECO:0000256" key="6">
    <source>
        <dbReference type="ARBA" id="ARBA00022989"/>
    </source>
</evidence>
<comment type="similarity">
    <text evidence="2 9">Belongs to the SLC41A transporter family.</text>
</comment>
<dbReference type="SMART" id="SM00924">
    <property type="entry name" value="MgtE_N"/>
    <property type="match status" value="1"/>
</dbReference>
<gene>
    <name evidence="11" type="ordered locus">SE_0698</name>
</gene>
<dbReference type="Proteomes" id="UP000001411">
    <property type="component" value="Chromosome"/>
</dbReference>
<feature type="transmembrane region" description="Helical" evidence="9">
    <location>
        <begin position="369"/>
        <end position="391"/>
    </location>
</feature>
<comment type="subcellular location">
    <subcellularLocation>
        <location evidence="9">Cell membrane</location>
        <topology evidence="9">Multi-pass membrane protein</topology>
    </subcellularLocation>
    <subcellularLocation>
        <location evidence="1">Membrane</location>
        <topology evidence="1">Multi-pass membrane protein</topology>
    </subcellularLocation>
</comment>
<dbReference type="InterPro" id="IPR038076">
    <property type="entry name" value="MgtE_N_sf"/>
</dbReference>
<dbReference type="Pfam" id="PF01769">
    <property type="entry name" value="MgtE"/>
    <property type="match status" value="1"/>
</dbReference>
<proteinExistence type="inferred from homology"/>
<dbReference type="NCBIfam" id="TIGR00400">
    <property type="entry name" value="mgtE"/>
    <property type="match status" value="1"/>
</dbReference>
<dbReference type="InterPro" id="IPR000644">
    <property type="entry name" value="CBS_dom"/>
</dbReference>
<dbReference type="Pfam" id="PF00571">
    <property type="entry name" value="CBS"/>
    <property type="match status" value="2"/>
</dbReference>
<comment type="function">
    <text evidence="9">Acts as a magnesium transporter.</text>
</comment>
<sequence>MSNETEMKDNVREDVYDKELFDRLLDQNDIDEFRKEFLELHNYEQSEYFEDTDDENRQKIFEFLSPKEVANFFDQLDFDDDDYESLFDNMDATYASHVLEEMSYDNAVDILNELSKPKVASLLTLMNKDKANEIKALLHYEEDTAGGIMTTEFISLKSTTPVKEALIHVKEQAPDAETIYVIFAVNEDEQLVGVLSLRDLIVAENDAYIEDVMSERVISANVGDDQEDIAQLMRDYDFIAVPVVDYQNHLLGIITIDDILDVMDEEASEDYSRLAGVSDIDSTSDSVFKTASKRLPWLIVLTFLGMITATILGSFEDTLSQVALLAAFIPIISGMSGNSGTQSLAVSVRNISTGEINEQSKFKIALREAGSGLLSGIVCAVILFLIIVVIFRQPLLALIVGGSLTCAMTVGTLVGSMIPLVMNKCKIDPAVASGPFITTINDIVSMLIYFGLATSFMSYLT</sequence>
<keyword evidence="8" id="KW-0129">CBS domain</keyword>
<keyword evidence="9" id="KW-0479">Metal-binding</keyword>
<dbReference type="GO" id="GO:0015095">
    <property type="term" value="F:magnesium ion transmembrane transporter activity"/>
    <property type="evidence" value="ECO:0007669"/>
    <property type="project" value="UniProtKB-UniRule"/>
</dbReference>
<dbReference type="SUPFAM" id="SSF158791">
    <property type="entry name" value="MgtE N-terminal domain-like"/>
    <property type="match status" value="1"/>
</dbReference>
<feature type="transmembrane region" description="Helical" evidence="9">
    <location>
        <begin position="397"/>
        <end position="422"/>
    </location>
</feature>
<evidence type="ECO:0000256" key="7">
    <source>
        <dbReference type="ARBA" id="ARBA00023136"/>
    </source>
</evidence>
<dbReference type="Pfam" id="PF03448">
    <property type="entry name" value="MgtE_N"/>
    <property type="match status" value="1"/>
</dbReference>
<evidence type="ECO:0000313" key="11">
    <source>
        <dbReference type="EMBL" id="AAO04295.1"/>
    </source>
</evidence>
<dbReference type="OrthoDB" id="9790355at2"/>
<dbReference type="SUPFAM" id="SSF54631">
    <property type="entry name" value="CBS-domain pair"/>
    <property type="match status" value="1"/>
</dbReference>
<accession>A0A0H2VFK6</accession>
<name>A0A0H2VFK6_STAES</name>
<dbReference type="GO" id="GO:0046872">
    <property type="term" value="F:metal ion binding"/>
    <property type="evidence" value="ECO:0007669"/>
    <property type="project" value="UniProtKB-KW"/>
</dbReference>
<dbReference type="InterPro" id="IPR046342">
    <property type="entry name" value="CBS_dom_sf"/>
</dbReference>
<feature type="domain" description="CBS" evidence="10">
    <location>
        <begin position="213"/>
        <end position="269"/>
    </location>
</feature>
<keyword evidence="7 9" id="KW-0472">Membrane</keyword>
<dbReference type="SMART" id="SM00116">
    <property type="entry name" value="CBS"/>
    <property type="match status" value="2"/>
</dbReference>
<dbReference type="RefSeq" id="WP_001829287.1">
    <property type="nucleotide sequence ID" value="NC_004461.1"/>
</dbReference>
<dbReference type="InterPro" id="IPR036739">
    <property type="entry name" value="SLC41_membr_dom_sf"/>
</dbReference>
<dbReference type="eggNOG" id="COG2239">
    <property type="taxonomic scope" value="Bacteria"/>
</dbReference>
<evidence type="ECO:0000256" key="9">
    <source>
        <dbReference type="RuleBase" id="RU362011"/>
    </source>
</evidence>